<dbReference type="GO" id="GO:0006935">
    <property type="term" value="P:chemotaxis"/>
    <property type="evidence" value="ECO:0007669"/>
    <property type="project" value="UniProtKB-KW"/>
</dbReference>
<comment type="similarity">
    <text evidence="2 10">Belongs to the CheZ family.</text>
</comment>
<keyword evidence="7 10" id="KW-0378">Hydrolase</keyword>
<comment type="subcellular location">
    <subcellularLocation>
        <location evidence="1 10">Cytoplasm</location>
    </subcellularLocation>
</comment>
<protein>
    <recommendedName>
        <fullName evidence="3 10">Protein phosphatase CheZ</fullName>
        <ecNumber evidence="10">3.1.3.-</ecNumber>
    </recommendedName>
    <alternativeName>
        <fullName evidence="9 10">Chemotaxis protein CheZ</fullName>
    </alternativeName>
</protein>
<reference evidence="13 14" key="1">
    <citation type="submission" date="2018-02" db="EMBL/GenBank/DDBJ databases">
        <title>A novel lanthanide dependent methylotroph, Methylotenera sp. La3113.</title>
        <authorList>
            <person name="Lv H."/>
            <person name="Tani A."/>
        </authorList>
    </citation>
    <scope>NUCLEOTIDE SEQUENCE [LARGE SCALE GENOMIC DNA]</scope>
    <source>
        <strain evidence="13 14">La3113</strain>
    </source>
</reference>
<evidence type="ECO:0000256" key="11">
    <source>
        <dbReference type="PIRSR" id="PIRSR002884-1"/>
    </source>
</evidence>
<dbReference type="GO" id="GO:0050920">
    <property type="term" value="P:regulation of chemotaxis"/>
    <property type="evidence" value="ECO:0007669"/>
    <property type="project" value="InterPro"/>
</dbReference>
<dbReference type="GO" id="GO:0004721">
    <property type="term" value="F:phosphoprotein phosphatase activity"/>
    <property type="evidence" value="ECO:0007669"/>
    <property type="project" value="UniProtKB-KW"/>
</dbReference>
<evidence type="ECO:0000256" key="7">
    <source>
        <dbReference type="ARBA" id="ARBA00022801"/>
    </source>
</evidence>
<dbReference type="Proteomes" id="UP000297706">
    <property type="component" value="Unassembled WGS sequence"/>
</dbReference>
<dbReference type="PANTHER" id="PTHR43693:SF1">
    <property type="entry name" value="PROTEIN PHOSPHATASE CHEZ"/>
    <property type="match status" value="1"/>
</dbReference>
<evidence type="ECO:0000256" key="3">
    <source>
        <dbReference type="ARBA" id="ARBA00018484"/>
    </source>
</evidence>
<dbReference type="Pfam" id="PF04344">
    <property type="entry name" value="CheZ"/>
    <property type="match status" value="1"/>
</dbReference>
<dbReference type="GO" id="GO:0005737">
    <property type="term" value="C:cytoplasm"/>
    <property type="evidence" value="ECO:0007669"/>
    <property type="project" value="UniProtKB-SubCell"/>
</dbReference>
<feature type="region of interest" description="Disordered" evidence="12">
    <location>
        <begin position="1"/>
        <end position="22"/>
    </location>
</feature>
<comment type="subunit">
    <text evidence="10">Homodimer.</text>
</comment>
<dbReference type="PANTHER" id="PTHR43693">
    <property type="entry name" value="PROTEIN PHOSPHATASE CHEZ"/>
    <property type="match status" value="1"/>
</dbReference>
<proteinExistence type="inferred from homology"/>
<evidence type="ECO:0000256" key="12">
    <source>
        <dbReference type="SAM" id="MobiDB-lite"/>
    </source>
</evidence>
<evidence type="ECO:0000256" key="8">
    <source>
        <dbReference type="ARBA" id="ARBA00022912"/>
    </source>
</evidence>
<comment type="function">
    <text evidence="10">Plays an important role in bacterial chemotaxis signal transduction pathway by accelerating the dephosphorylation of phosphorylated CheY (CheY-P).</text>
</comment>
<evidence type="ECO:0000313" key="13">
    <source>
        <dbReference type="EMBL" id="TFW72062.1"/>
    </source>
</evidence>
<dbReference type="InterPro" id="IPR050992">
    <property type="entry name" value="CheZ_family_phosphatases"/>
</dbReference>
<evidence type="ECO:0000256" key="4">
    <source>
        <dbReference type="ARBA" id="ARBA00022490"/>
    </source>
</evidence>
<sequence length="229" mass="24632">MTSEATPQQASNAESPLGLSSSDEILNRVGHVTRTLHDSLSGLGLDKILEQVAQDIPDARDRLAYVARMTEQAAERVLNATDVAIPLQEELAAGATALQQRWQDVMREPSLKSEYNLAANDTLAYLTMAGKNTAETKALLMDIMMAQDFQDLTGQVIKKITGLAQELEQQLVQLLIDFSPAIPKKDAEAAKADAGDNASLMNGPQIDPGAVDVVASQEQVDDLLDSLGF</sequence>
<dbReference type="InterPro" id="IPR007439">
    <property type="entry name" value="Chemotax_Pase_CheZ"/>
</dbReference>
<evidence type="ECO:0000256" key="10">
    <source>
        <dbReference type="PIRNR" id="PIRNR002884"/>
    </source>
</evidence>
<name>A0A4Y9VTU5_9PROT</name>
<evidence type="ECO:0000313" key="14">
    <source>
        <dbReference type="Proteomes" id="UP000297706"/>
    </source>
</evidence>
<dbReference type="PIRSF" id="PIRSF002884">
    <property type="entry name" value="CheZ"/>
    <property type="match status" value="1"/>
</dbReference>
<dbReference type="NCBIfam" id="NF008368">
    <property type="entry name" value="PRK11166.1"/>
    <property type="match status" value="1"/>
</dbReference>
<evidence type="ECO:0000256" key="1">
    <source>
        <dbReference type="ARBA" id="ARBA00004496"/>
    </source>
</evidence>
<dbReference type="OrthoDB" id="9773007at2"/>
<evidence type="ECO:0000256" key="5">
    <source>
        <dbReference type="ARBA" id="ARBA00022500"/>
    </source>
</evidence>
<keyword evidence="6 10" id="KW-0283">Flagellar rotation</keyword>
<keyword evidence="4 10" id="KW-0963">Cytoplasm</keyword>
<evidence type="ECO:0000256" key="6">
    <source>
        <dbReference type="ARBA" id="ARBA00022779"/>
    </source>
</evidence>
<keyword evidence="8 10" id="KW-0904">Protein phosphatase</keyword>
<accession>A0A4Y9VTU5</accession>
<feature type="site" description="Enhances dephosphorylation of CheY-P" evidence="11">
    <location>
        <position position="155"/>
    </location>
</feature>
<keyword evidence="5 10" id="KW-0145">Chemotaxis</keyword>
<dbReference type="EMBL" id="PQVH01000007">
    <property type="protein sequence ID" value="TFW72062.1"/>
    <property type="molecule type" value="Genomic_DNA"/>
</dbReference>
<keyword evidence="14" id="KW-1185">Reference proteome</keyword>
<dbReference type="GO" id="GO:0009288">
    <property type="term" value="C:bacterial-type flagellum"/>
    <property type="evidence" value="ECO:0007669"/>
    <property type="project" value="InterPro"/>
</dbReference>
<dbReference type="RefSeq" id="WP_135276912.1">
    <property type="nucleotide sequence ID" value="NZ_PQVH01000007.1"/>
</dbReference>
<evidence type="ECO:0000256" key="9">
    <source>
        <dbReference type="ARBA" id="ARBA00029599"/>
    </source>
</evidence>
<gene>
    <name evidence="13" type="ORF">C3Y98_04460</name>
</gene>
<dbReference type="EC" id="3.1.3.-" evidence="10"/>
<dbReference type="Gene3D" id="1.10.287.500">
    <property type="entry name" value="Helix hairpin bin"/>
    <property type="match status" value="1"/>
</dbReference>
<dbReference type="AlphaFoldDB" id="A0A4Y9VTU5"/>
<organism evidence="13 14">
    <name type="scientific">Methylotenera oryzisoli</name>
    <dbReference type="NCBI Taxonomy" id="2080758"/>
    <lineage>
        <taxon>Bacteria</taxon>
        <taxon>Pseudomonadati</taxon>
        <taxon>Pseudomonadota</taxon>
        <taxon>Betaproteobacteria</taxon>
        <taxon>Nitrosomonadales</taxon>
        <taxon>Methylophilaceae</taxon>
        <taxon>Methylotenera</taxon>
    </lineage>
</organism>
<evidence type="ECO:0000256" key="2">
    <source>
        <dbReference type="ARBA" id="ARBA00005908"/>
    </source>
</evidence>
<dbReference type="GO" id="GO:0097588">
    <property type="term" value="P:archaeal or bacterial-type flagellum-dependent cell motility"/>
    <property type="evidence" value="ECO:0007669"/>
    <property type="project" value="UniProtKB-KW"/>
</dbReference>
<dbReference type="SUPFAM" id="SSF75708">
    <property type="entry name" value="Chemotaxis phosphatase CheZ"/>
    <property type="match status" value="1"/>
</dbReference>
<comment type="caution">
    <text evidence="13">The sequence shown here is derived from an EMBL/GenBank/DDBJ whole genome shotgun (WGS) entry which is preliminary data.</text>
</comment>